<evidence type="ECO:0000313" key="1">
    <source>
        <dbReference type="EMBL" id="KAH3871984.1"/>
    </source>
</evidence>
<sequence>MKIDRFIGPTKTPEQRIFFSLGLTTRAIPPERIILCWNRILKAFANSFDPDETPHNVA</sequence>
<comment type="caution">
    <text evidence="1">The sequence shown here is derived from an EMBL/GenBank/DDBJ whole genome shotgun (WGS) entry which is preliminary data.</text>
</comment>
<name>A0A9D4M910_DREPO</name>
<proteinExistence type="predicted"/>
<dbReference type="EMBL" id="JAIWYP010000002">
    <property type="protein sequence ID" value="KAH3871984.1"/>
    <property type="molecule type" value="Genomic_DNA"/>
</dbReference>
<accession>A0A9D4M910</accession>
<dbReference type="Proteomes" id="UP000828390">
    <property type="component" value="Unassembled WGS sequence"/>
</dbReference>
<feature type="non-terminal residue" evidence="1">
    <location>
        <position position="58"/>
    </location>
</feature>
<reference evidence="1" key="1">
    <citation type="journal article" date="2019" name="bioRxiv">
        <title>The Genome of the Zebra Mussel, Dreissena polymorpha: A Resource for Invasive Species Research.</title>
        <authorList>
            <person name="McCartney M.A."/>
            <person name="Auch B."/>
            <person name="Kono T."/>
            <person name="Mallez S."/>
            <person name="Zhang Y."/>
            <person name="Obille A."/>
            <person name="Becker A."/>
            <person name="Abrahante J.E."/>
            <person name="Garbe J."/>
            <person name="Badalamenti J.P."/>
            <person name="Herman A."/>
            <person name="Mangelson H."/>
            <person name="Liachko I."/>
            <person name="Sullivan S."/>
            <person name="Sone E.D."/>
            <person name="Koren S."/>
            <person name="Silverstein K.A.T."/>
            <person name="Beckman K.B."/>
            <person name="Gohl D.M."/>
        </authorList>
    </citation>
    <scope>NUCLEOTIDE SEQUENCE</scope>
    <source>
        <strain evidence="1">Duluth1</strain>
        <tissue evidence="1">Whole animal</tissue>
    </source>
</reference>
<organism evidence="1 2">
    <name type="scientific">Dreissena polymorpha</name>
    <name type="common">Zebra mussel</name>
    <name type="synonym">Mytilus polymorpha</name>
    <dbReference type="NCBI Taxonomy" id="45954"/>
    <lineage>
        <taxon>Eukaryota</taxon>
        <taxon>Metazoa</taxon>
        <taxon>Spiralia</taxon>
        <taxon>Lophotrochozoa</taxon>
        <taxon>Mollusca</taxon>
        <taxon>Bivalvia</taxon>
        <taxon>Autobranchia</taxon>
        <taxon>Heteroconchia</taxon>
        <taxon>Euheterodonta</taxon>
        <taxon>Imparidentia</taxon>
        <taxon>Neoheterodontei</taxon>
        <taxon>Myida</taxon>
        <taxon>Dreissenoidea</taxon>
        <taxon>Dreissenidae</taxon>
        <taxon>Dreissena</taxon>
    </lineage>
</organism>
<keyword evidence="2" id="KW-1185">Reference proteome</keyword>
<reference evidence="1" key="2">
    <citation type="submission" date="2020-11" db="EMBL/GenBank/DDBJ databases">
        <authorList>
            <person name="McCartney M.A."/>
            <person name="Auch B."/>
            <person name="Kono T."/>
            <person name="Mallez S."/>
            <person name="Becker A."/>
            <person name="Gohl D.M."/>
            <person name="Silverstein K.A.T."/>
            <person name="Koren S."/>
            <person name="Bechman K.B."/>
            <person name="Herman A."/>
            <person name="Abrahante J.E."/>
            <person name="Garbe J."/>
        </authorList>
    </citation>
    <scope>NUCLEOTIDE SEQUENCE</scope>
    <source>
        <strain evidence="1">Duluth1</strain>
        <tissue evidence="1">Whole animal</tissue>
    </source>
</reference>
<protein>
    <submittedName>
        <fullName evidence="1">Uncharacterized protein</fullName>
    </submittedName>
</protein>
<dbReference type="AlphaFoldDB" id="A0A9D4M910"/>
<evidence type="ECO:0000313" key="2">
    <source>
        <dbReference type="Proteomes" id="UP000828390"/>
    </source>
</evidence>
<gene>
    <name evidence="1" type="ORF">DPMN_035199</name>
</gene>